<dbReference type="GO" id="GO:0015031">
    <property type="term" value="P:protein transport"/>
    <property type="evidence" value="ECO:0007669"/>
    <property type="project" value="InterPro"/>
</dbReference>
<reference evidence="1 2" key="1">
    <citation type="submission" date="2018-08" db="EMBL/GenBank/DDBJ databases">
        <title>A genome reference for cultivated species of the human gut microbiota.</title>
        <authorList>
            <person name="Zou Y."/>
            <person name="Xue W."/>
            <person name="Luo G."/>
        </authorList>
    </citation>
    <scope>NUCLEOTIDE SEQUENCE [LARGE SCALE GENOMIC DNA]</scope>
    <source>
        <strain evidence="1 2">AM33-3BH</strain>
    </source>
</reference>
<dbReference type="InterPro" id="IPR022372">
    <property type="entry name" value="Accessory_SS_Asp1"/>
</dbReference>
<accession>A0A414CNC7</accession>
<dbReference type="Proteomes" id="UP000285773">
    <property type="component" value="Unassembled WGS sequence"/>
</dbReference>
<dbReference type="Pfam" id="PF16993">
    <property type="entry name" value="Asp1"/>
    <property type="match status" value="1"/>
</dbReference>
<evidence type="ECO:0000313" key="2">
    <source>
        <dbReference type="Proteomes" id="UP000285773"/>
    </source>
</evidence>
<dbReference type="EMBL" id="QSIO01000001">
    <property type="protein sequence ID" value="RHC96460.1"/>
    <property type="molecule type" value="Genomic_DNA"/>
</dbReference>
<dbReference type="AlphaFoldDB" id="A0A414CNC7"/>
<evidence type="ECO:0000313" key="1">
    <source>
        <dbReference type="EMBL" id="RHC96460.1"/>
    </source>
</evidence>
<comment type="caution">
    <text evidence="1">The sequence shown here is derived from an EMBL/GenBank/DDBJ whole genome shotgun (WGS) entry which is preliminary data.</text>
</comment>
<protein>
    <submittedName>
        <fullName evidence="1">Accessory Sec system protein Asp1</fullName>
    </submittedName>
</protein>
<organism evidence="1 2">
    <name type="scientific">Streptococcus parasanguinis</name>
    <dbReference type="NCBI Taxonomy" id="1318"/>
    <lineage>
        <taxon>Bacteria</taxon>
        <taxon>Bacillati</taxon>
        <taxon>Bacillota</taxon>
        <taxon>Bacilli</taxon>
        <taxon>Lactobacillales</taxon>
        <taxon>Streptococcaceae</taxon>
        <taxon>Streptococcus</taxon>
    </lineage>
</organism>
<dbReference type="NCBIfam" id="TIGR03713">
    <property type="entry name" value="acc_sec_asp1"/>
    <property type="match status" value="1"/>
</dbReference>
<gene>
    <name evidence="1" type="primary">asp1</name>
    <name evidence="1" type="ORF">DW820_04915</name>
</gene>
<proteinExistence type="predicted"/>
<dbReference type="RefSeq" id="WP_070659280.1">
    <property type="nucleotide sequence ID" value="NZ_JASHBK010000007.1"/>
</dbReference>
<sequence>MYYFVPAWYGTERIWQQTATPWYWMRESIEFDDTINQVRIFQEAEMDRILLLPQYSPQLRYFLHRQDLLETDVLSIFDKIQQVPSDLAMRPVQLQDIEWPSETTFSYTPFLVMAFRKGHHLAKIDMGVDGNLLSLTRYKNDEISYIEYLDDRGFISSRIYYNEGKPYFQEYLSFDGQWVLREMLIEENHSVMVNEAFSHAFKKESYANMGDVVAEKMKEQLATLVPGRDQLVLAAHPANLAFLQDTASSVKKVLSFYGDRQPLSAENFALYFDMIDAQLLITDSEKTKEAIGVFSPSLAQKTHRITSFDSRLRLGSSQERKESKIYFYVNEAELPSKSQLKKVLEVLAQHPLFEVVFAFYNGSPERVKELEGQLEELIASEQDLHLVQSPAQMEGLGENQIIDEESVQDAPDYRFVVKNFSNENDIIQELEKTRLIVDLSEEPNLYTQIAGISAGIPQVNRVQTEYVDHLKNGYVLSKGDKELEKAITHFLLELKPWNEALVYSIEKIQEYTGQRLIEKWEGWMKERHG</sequence>
<name>A0A414CNC7_STRPA</name>